<evidence type="ECO:0000256" key="1">
    <source>
        <dbReference type="SAM" id="Phobius"/>
    </source>
</evidence>
<sequence>MTIRNLFSLVAFICLVFGLGLAFSPQLMANLYLTDPNWINPAARLLAQGWGAMLLGEGVACWLLRNQGSTTASRAMLWMLIVSNVVFLLVHVTAILNGVETPMAWLQVLMAVLVGGWAALLARPNPAVA</sequence>
<protein>
    <recommendedName>
        <fullName evidence="4">DUF4345 domain-containing protein</fullName>
    </recommendedName>
</protein>
<feature type="transmembrane region" description="Helical" evidence="1">
    <location>
        <begin position="46"/>
        <end position="64"/>
    </location>
</feature>
<keyword evidence="1" id="KW-1133">Transmembrane helix</keyword>
<dbReference type="OrthoDB" id="963290at2"/>
<dbReference type="RefSeq" id="WP_015330546.1">
    <property type="nucleotide sequence ID" value="NC_020054.1"/>
</dbReference>
<keyword evidence="3" id="KW-1185">Reference proteome</keyword>
<evidence type="ECO:0000313" key="2">
    <source>
        <dbReference type="EMBL" id="CCG99447.1"/>
    </source>
</evidence>
<name>I0K5P4_9BACT</name>
<dbReference type="HOGENOM" id="CLU_1945548_0_0_10"/>
<evidence type="ECO:0008006" key="4">
    <source>
        <dbReference type="Google" id="ProtNLM"/>
    </source>
</evidence>
<dbReference type="AlphaFoldDB" id="I0K5P4"/>
<dbReference type="KEGG" id="fae:FAES_1437"/>
<accession>I0K5P4</accession>
<dbReference type="EMBL" id="HE796683">
    <property type="protein sequence ID" value="CCG99447.1"/>
    <property type="molecule type" value="Genomic_DNA"/>
</dbReference>
<dbReference type="Proteomes" id="UP000011058">
    <property type="component" value="Chromosome"/>
</dbReference>
<feature type="transmembrane region" description="Helical" evidence="1">
    <location>
        <begin position="102"/>
        <end position="122"/>
    </location>
</feature>
<keyword evidence="1" id="KW-0812">Transmembrane</keyword>
<organism evidence="2 3">
    <name type="scientific">Fibrella aestuarina BUZ 2</name>
    <dbReference type="NCBI Taxonomy" id="1166018"/>
    <lineage>
        <taxon>Bacteria</taxon>
        <taxon>Pseudomonadati</taxon>
        <taxon>Bacteroidota</taxon>
        <taxon>Cytophagia</taxon>
        <taxon>Cytophagales</taxon>
        <taxon>Spirosomataceae</taxon>
        <taxon>Fibrella</taxon>
    </lineage>
</organism>
<gene>
    <name evidence="2" type="ORF">FAES_1437</name>
</gene>
<dbReference type="eggNOG" id="ENOG50338FZ">
    <property type="taxonomic scope" value="Bacteria"/>
</dbReference>
<feature type="transmembrane region" description="Helical" evidence="1">
    <location>
        <begin position="76"/>
        <end position="96"/>
    </location>
</feature>
<evidence type="ECO:0000313" key="3">
    <source>
        <dbReference type="Proteomes" id="UP000011058"/>
    </source>
</evidence>
<reference evidence="2 3" key="1">
    <citation type="journal article" date="2012" name="J. Bacteriol.">
        <title>Genome Sequence of Fibrella aestuarina BUZ 2T, a Filamentous Marine Bacterium.</title>
        <authorList>
            <person name="Filippini M."/>
            <person name="Qi W."/>
            <person name="Blom J."/>
            <person name="Goesmann A."/>
            <person name="Smits T.H."/>
            <person name="Bagheri H.C."/>
        </authorList>
    </citation>
    <scope>NUCLEOTIDE SEQUENCE [LARGE SCALE GENOMIC DNA]</scope>
    <source>
        <strain evidence="3">BUZ 2T</strain>
    </source>
</reference>
<dbReference type="STRING" id="1166018.FAES_1437"/>
<proteinExistence type="predicted"/>
<keyword evidence="1" id="KW-0472">Membrane</keyword>